<dbReference type="FunFam" id="3.30.1490.100:FF:000004">
    <property type="entry name" value="DNA polymerase IV"/>
    <property type="match status" value="1"/>
</dbReference>
<dbReference type="Pfam" id="PF00817">
    <property type="entry name" value="IMS"/>
    <property type="match status" value="1"/>
</dbReference>
<comment type="caution">
    <text evidence="14">The sequence shown here is derived from an EMBL/GenBank/DDBJ whole genome shotgun (WGS) entry which is preliminary data.</text>
</comment>
<dbReference type="PROSITE" id="PS50173">
    <property type="entry name" value="UMUC"/>
    <property type="match status" value="1"/>
</dbReference>
<dbReference type="GO" id="GO:0006260">
    <property type="term" value="P:DNA replication"/>
    <property type="evidence" value="ECO:0007669"/>
    <property type="project" value="UniProtKB-KW"/>
</dbReference>
<evidence type="ECO:0000259" key="13">
    <source>
        <dbReference type="PROSITE" id="PS50173"/>
    </source>
</evidence>
<keyword evidence="4" id="KW-0548">Nucleotidyltransferase</keyword>
<dbReference type="FunFam" id="1.10.150.810:FF:000003">
    <property type="entry name" value="DNA polymerase kappa subunit"/>
    <property type="match status" value="1"/>
</dbReference>
<name>A0A8T1WMY1_9STRA</name>
<dbReference type="InterPro" id="IPR022880">
    <property type="entry name" value="DNApol_IV"/>
</dbReference>
<evidence type="ECO:0000256" key="1">
    <source>
        <dbReference type="ARBA" id="ARBA00012417"/>
    </source>
</evidence>
<dbReference type="Proteomes" id="UP000693981">
    <property type="component" value="Unassembled WGS sequence"/>
</dbReference>
<dbReference type="AlphaFoldDB" id="A0A8T1WMY1"/>
<gene>
    <name evidence="14" type="ORF">PHYBOEH_004003</name>
</gene>
<proteinExistence type="predicted"/>
<evidence type="ECO:0000256" key="3">
    <source>
        <dbReference type="ARBA" id="ARBA00022679"/>
    </source>
</evidence>
<evidence type="ECO:0000256" key="4">
    <source>
        <dbReference type="ARBA" id="ARBA00022695"/>
    </source>
</evidence>
<evidence type="ECO:0000256" key="6">
    <source>
        <dbReference type="ARBA" id="ARBA00022723"/>
    </source>
</evidence>
<keyword evidence="15" id="KW-1185">Reference proteome</keyword>
<sequence length="671" mass="74855">MASTTPHGNADVNSDAATTETEAAATSEMFVFTAAKAGMKDVDKQRVQEVVHKMSKDSNFYQKSLRDNEKVDQQVAAMREKLAMLTNAQQLRLQQEADARVAQLEATRDLSRTVVVVDMDMFYAAVEMRDNPKLRDIPLAVGGLNMISTTNYAARKHGVRAAMPGFIGKELCPELHFVPVDMAKYQRVANEIRAVFAEYDPDFEAFSLDEACLDLTEFVAKNWHQYAADAGISVEDESKDGLEEGDSGVEEKLTTARREAIASAIVREIRQKIFEHMNKPNGQYTLPFTRESVLDFIRDLPVRKIGGVGKVMEKKLKEALDVHTGGDLFAQRGKVFHVFTEKTAIWLLQTSLAAREERERTERKSFSRERTFRSLSDPQELEAKCKEICTMLAKDLEKKDKAAKNVAVVFKNTDFARSSRSVSLASAVFTADDLFANAVELLRRELPLTLRLMGVRASSLVSRRHDTSTTGGGVISAQDAKSADNRRRQLVIQEFTEHTTGSAVDRSAINAASSTDRNAMKGFLSTGDSDSDTNMKKDQFYPCPICNTLLNARNNLSVNTHMDACVLETKPPTSLTSSPVRRIIRKKKSSNVPLVFTTSQDSESKSDEDTKPCPICGKLLNARNNMEVNAHMDACVVRDRPSLSSRGTSKSNKRRKHENSIDVFFRKNYND</sequence>
<dbReference type="EMBL" id="JAGDFL010000217">
    <property type="protein sequence ID" value="KAG7395257.1"/>
    <property type="molecule type" value="Genomic_DNA"/>
</dbReference>
<accession>A0A8T1WMY1</accession>
<evidence type="ECO:0000256" key="8">
    <source>
        <dbReference type="ARBA" id="ARBA00022842"/>
    </source>
</evidence>
<dbReference type="GO" id="GO:0046872">
    <property type="term" value="F:metal ion binding"/>
    <property type="evidence" value="ECO:0007669"/>
    <property type="project" value="UniProtKB-KW"/>
</dbReference>
<protein>
    <recommendedName>
        <fullName evidence="2">DNA polymerase kappa</fullName>
        <ecNumber evidence="1">2.7.7.7</ecNumber>
    </recommendedName>
</protein>
<evidence type="ECO:0000256" key="9">
    <source>
        <dbReference type="ARBA" id="ARBA00022932"/>
    </source>
</evidence>
<dbReference type="OrthoDB" id="1747274at2759"/>
<keyword evidence="8" id="KW-0460">Magnesium</keyword>
<evidence type="ECO:0000313" key="15">
    <source>
        <dbReference type="Proteomes" id="UP000693981"/>
    </source>
</evidence>
<evidence type="ECO:0000256" key="7">
    <source>
        <dbReference type="ARBA" id="ARBA00022763"/>
    </source>
</evidence>
<dbReference type="CDD" id="cd03586">
    <property type="entry name" value="PolY_Pol_IV_kappa"/>
    <property type="match status" value="1"/>
</dbReference>
<dbReference type="InterPro" id="IPR001126">
    <property type="entry name" value="UmuC"/>
</dbReference>
<feature type="region of interest" description="Disordered" evidence="12">
    <location>
        <begin position="1"/>
        <end position="20"/>
    </location>
</feature>
<evidence type="ECO:0000256" key="2">
    <source>
        <dbReference type="ARBA" id="ARBA00016178"/>
    </source>
</evidence>
<evidence type="ECO:0000313" key="14">
    <source>
        <dbReference type="EMBL" id="KAG7395257.1"/>
    </source>
</evidence>
<dbReference type="GO" id="GO:0005634">
    <property type="term" value="C:nucleus"/>
    <property type="evidence" value="ECO:0007669"/>
    <property type="project" value="TreeGrafter"/>
</dbReference>
<keyword evidence="9" id="KW-0239">DNA-directed DNA polymerase</keyword>
<dbReference type="PANTHER" id="PTHR11076">
    <property type="entry name" value="DNA REPAIR POLYMERASE UMUC / TRANSFERASE FAMILY MEMBER"/>
    <property type="match status" value="1"/>
</dbReference>
<keyword evidence="5" id="KW-0235">DNA replication</keyword>
<dbReference type="Pfam" id="PF11799">
    <property type="entry name" value="IMS_C"/>
    <property type="match status" value="1"/>
</dbReference>
<keyword evidence="3" id="KW-0808">Transferase</keyword>
<dbReference type="InterPro" id="IPR050116">
    <property type="entry name" value="DNA_polymerase-Y"/>
</dbReference>
<keyword evidence="7" id="KW-0227">DNA damage</keyword>
<dbReference type="InterPro" id="IPR017961">
    <property type="entry name" value="DNA_pol_Y-fam_little_finger"/>
</dbReference>
<dbReference type="InterPro" id="IPR024728">
    <property type="entry name" value="PolY_HhH_motif"/>
</dbReference>
<comment type="catalytic activity">
    <reaction evidence="11">
        <text>DNA(n) + a 2'-deoxyribonucleoside 5'-triphosphate = DNA(n+1) + diphosphate</text>
        <dbReference type="Rhea" id="RHEA:22508"/>
        <dbReference type="Rhea" id="RHEA-COMP:17339"/>
        <dbReference type="Rhea" id="RHEA-COMP:17340"/>
        <dbReference type="ChEBI" id="CHEBI:33019"/>
        <dbReference type="ChEBI" id="CHEBI:61560"/>
        <dbReference type="ChEBI" id="CHEBI:173112"/>
        <dbReference type="EC" id="2.7.7.7"/>
    </reaction>
</comment>
<dbReference type="PANTHER" id="PTHR11076:SF33">
    <property type="entry name" value="DNA POLYMERASE KAPPA"/>
    <property type="match status" value="1"/>
</dbReference>
<evidence type="ECO:0000256" key="12">
    <source>
        <dbReference type="SAM" id="MobiDB-lite"/>
    </source>
</evidence>
<dbReference type="GO" id="GO:0003684">
    <property type="term" value="F:damaged DNA binding"/>
    <property type="evidence" value="ECO:0007669"/>
    <property type="project" value="InterPro"/>
</dbReference>
<organism evidence="14 15">
    <name type="scientific">Phytophthora boehmeriae</name>
    <dbReference type="NCBI Taxonomy" id="109152"/>
    <lineage>
        <taxon>Eukaryota</taxon>
        <taxon>Sar</taxon>
        <taxon>Stramenopiles</taxon>
        <taxon>Oomycota</taxon>
        <taxon>Peronosporomycetes</taxon>
        <taxon>Peronosporales</taxon>
        <taxon>Peronosporaceae</taxon>
        <taxon>Phytophthora</taxon>
    </lineage>
</organism>
<dbReference type="GO" id="GO:0006281">
    <property type="term" value="P:DNA repair"/>
    <property type="evidence" value="ECO:0007669"/>
    <property type="project" value="UniProtKB-KW"/>
</dbReference>
<dbReference type="GO" id="GO:0003887">
    <property type="term" value="F:DNA-directed DNA polymerase activity"/>
    <property type="evidence" value="ECO:0007669"/>
    <property type="project" value="UniProtKB-KW"/>
</dbReference>
<keyword evidence="6" id="KW-0479">Metal-binding</keyword>
<feature type="domain" description="UmuC" evidence="13">
    <location>
        <begin position="114"/>
        <end position="309"/>
    </location>
</feature>
<evidence type="ECO:0000256" key="11">
    <source>
        <dbReference type="ARBA" id="ARBA00049244"/>
    </source>
</evidence>
<evidence type="ECO:0000256" key="5">
    <source>
        <dbReference type="ARBA" id="ARBA00022705"/>
    </source>
</evidence>
<reference evidence="14" key="1">
    <citation type="submission" date="2021-02" db="EMBL/GenBank/DDBJ databases">
        <authorList>
            <person name="Palmer J.M."/>
        </authorList>
    </citation>
    <scope>NUCLEOTIDE SEQUENCE</scope>
    <source>
        <strain evidence="14">SCRP23</strain>
    </source>
</reference>
<keyword evidence="10" id="KW-0234">DNA repair</keyword>
<dbReference type="EC" id="2.7.7.7" evidence="1"/>
<evidence type="ECO:0000256" key="10">
    <source>
        <dbReference type="ARBA" id="ARBA00023204"/>
    </source>
</evidence>
<dbReference type="GO" id="GO:0042276">
    <property type="term" value="P:error-prone translesion synthesis"/>
    <property type="evidence" value="ECO:0007669"/>
    <property type="project" value="TreeGrafter"/>
</dbReference>
<dbReference type="Pfam" id="PF11798">
    <property type="entry name" value="IMS_HHH"/>
    <property type="match status" value="1"/>
</dbReference>